<reference evidence="1" key="1">
    <citation type="submission" date="2017-10" db="EMBL/GenBank/DDBJ databases">
        <title>Genome sequence of cellulolytic Lachnospiraceae bacterium XHS1971 isolated from hotspring sediment.</title>
        <authorList>
            <person name="Vasudevan G."/>
            <person name="Joshi A.J."/>
            <person name="Hivarkar S."/>
            <person name="Lanjekar V.B."/>
            <person name="Dhakephalkar P.K."/>
            <person name="Dagar S."/>
        </authorList>
    </citation>
    <scope>NUCLEOTIDE SEQUENCE</scope>
    <source>
        <strain evidence="1">XHS1971</strain>
    </source>
</reference>
<protein>
    <submittedName>
        <fullName evidence="1">Uncharacterized protein</fullName>
    </submittedName>
</protein>
<dbReference type="EMBL" id="PEDL01000002">
    <property type="protein sequence ID" value="PHV71836.1"/>
    <property type="molecule type" value="Genomic_DNA"/>
</dbReference>
<accession>A0AC61DF63</accession>
<proteinExistence type="predicted"/>
<comment type="caution">
    <text evidence="1">The sequence shown here is derived from an EMBL/GenBank/DDBJ whole genome shotgun (WGS) entry which is preliminary data.</text>
</comment>
<evidence type="ECO:0000313" key="2">
    <source>
        <dbReference type="Proteomes" id="UP000224460"/>
    </source>
</evidence>
<sequence>MTIKKQFLIVIILLTTIPFIIMPWLGYFYIQGIMEEQLILQSEQNLEQTTRDMEKVLDDLIGASNAITLDMDIVSLLKKNFLGGTQITDIKKVTEKISNVNAAHLYRYNAEISIYDKEASIYTTTTLIPEYTRKPYSKEWIEKTLQAGGHFVWTQFVSENKKDKNSKPVIGMARNILDISGKTIGVLAIELYEDRNLANILFGENEFVNTERYLVDDEGNIILQYINNAVHQQFYNKEWFQQFIKTEGKGADKIVNAIGERQLVSGNMLNKANWHLIQIIPYNDLLRKLEFYRNFTIGGNLVFLFIIIGLDILIINKITRSIIKLRDAMQSVKKGEFITITIPKTNQEVQDLSKDFNIMSSKLQQLFEENKRIYEEKQRTRLEALQTQIQPHFLFNTLNGIKWLCVMEGAKTAEKMLISLGFILEYSLSKNRDVITLKEEVVGLEHYIALQKMRYGETFEVSYEVDEEVENMEVPILFLQPLVENAIIHGFCDLEEKGHIDIKAKRERSKVHIIIADNGCGVDEEQMINLLASQKKSSSIGVKNVQERIKIYYGKESSFSISNNERGGTTVEISWLVKGGSENEADYS</sequence>
<evidence type="ECO:0000313" key="1">
    <source>
        <dbReference type="EMBL" id="PHV71836.1"/>
    </source>
</evidence>
<name>A0AC61DF63_9FIRM</name>
<keyword evidence="2" id="KW-1185">Reference proteome</keyword>
<organism evidence="1 2">
    <name type="scientific">Sporanaerobium hydrogeniformans</name>
    <dbReference type="NCBI Taxonomy" id="3072179"/>
    <lineage>
        <taxon>Bacteria</taxon>
        <taxon>Bacillati</taxon>
        <taxon>Bacillota</taxon>
        <taxon>Clostridia</taxon>
        <taxon>Lachnospirales</taxon>
        <taxon>Lachnospiraceae</taxon>
        <taxon>Sporanaerobium</taxon>
    </lineage>
</organism>
<gene>
    <name evidence="1" type="ORF">CS063_04580</name>
</gene>
<dbReference type="Proteomes" id="UP000224460">
    <property type="component" value="Unassembled WGS sequence"/>
</dbReference>